<protein>
    <recommendedName>
        <fullName evidence="3">Ribosome-associated translation inhibitor RaiA</fullName>
    </recommendedName>
</protein>
<dbReference type="EMBL" id="AP027266">
    <property type="protein sequence ID" value="BDW86516.1"/>
    <property type="molecule type" value="Genomic_DNA"/>
</dbReference>
<dbReference type="Proteomes" id="UP001337723">
    <property type="component" value="Chromosome"/>
</dbReference>
<sequence length="183" mass="20266">MQIAPVIAYRNLDPSPAVASIVERRTKKLEALFDRIVGCEVTLEALQKRKVHARILRAHLVLHLPGPDLSVERSVAQGSAQEDLILAVNRAFSAAEKLLKRQKAIMAKLEVKHHAALLHGEITFLEPELGHGWLRADDGREVYFQKDALTGGDWDALSVGTRLRFREMEGEKGAYATGVTPSD</sequence>
<name>A0AA48HUU7_9RHOB</name>
<dbReference type="InterPro" id="IPR003489">
    <property type="entry name" value="RHF/RaiA"/>
</dbReference>
<dbReference type="InterPro" id="IPR012340">
    <property type="entry name" value="NA-bd_OB-fold"/>
</dbReference>
<dbReference type="SUPFAM" id="SSF69754">
    <property type="entry name" value="Ribosome binding protein Y (YfiA homologue)"/>
    <property type="match status" value="1"/>
</dbReference>
<accession>A0AA48HUU7</accession>
<gene>
    <name evidence="1" type="ORF">MACH21_26930</name>
</gene>
<keyword evidence="2" id="KW-1185">Reference proteome</keyword>
<proteinExistence type="predicted"/>
<evidence type="ECO:0000313" key="2">
    <source>
        <dbReference type="Proteomes" id="UP001337723"/>
    </source>
</evidence>
<dbReference type="Gene3D" id="3.30.160.100">
    <property type="entry name" value="Ribosome hibernation promotion factor-like"/>
    <property type="match status" value="1"/>
</dbReference>
<dbReference type="SUPFAM" id="SSF50249">
    <property type="entry name" value="Nucleic acid-binding proteins"/>
    <property type="match status" value="1"/>
</dbReference>
<dbReference type="Pfam" id="PF02482">
    <property type="entry name" value="Ribosomal_S30AE"/>
    <property type="match status" value="1"/>
</dbReference>
<dbReference type="Gene3D" id="2.40.50.140">
    <property type="entry name" value="Nucleic acid-binding proteins"/>
    <property type="match status" value="1"/>
</dbReference>
<dbReference type="KEGG" id="rmai:MACH21_26930"/>
<evidence type="ECO:0000313" key="1">
    <source>
        <dbReference type="EMBL" id="BDW86516.1"/>
    </source>
</evidence>
<evidence type="ECO:0008006" key="3">
    <source>
        <dbReference type="Google" id="ProtNLM"/>
    </source>
</evidence>
<organism evidence="1 2">
    <name type="scientific">Roseicyclus marinus</name>
    <dbReference type="NCBI Taxonomy" id="2161673"/>
    <lineage>
        <taxon>Bacteria</taxon>
        <taxon>Pseudomonadati</taxon>
        <taxon>Pseudomonadota</taxon>
        <taxon>Alphaproteobacteria</taxon>
        <taxon>Rhodobacterales</taxon>
        <taxon>Roseobacteraceae</taxon>
        <taxon>Roseicyclus</taxon>
    </lineage>
</organism>
<dbReference type="AlphaFoldDB" id="A0AA48HUU7"/>
<dbReference type="InterPro" id="IPR036567">
    <property type="entry name" value="RHF-like"/>
</dbReference>
<reference evidence="1 2" key="1">
    <citation type="submission" date="2023-01" db="EMBL/GenBank/DDBJ databases">
        <title>Complete genome sequence of Roseicyclus marinus strain Dej080120_10.</title>
        <authorList>
            <person name="Ueki S."/>
            <person name="Maruyama F."/>
        </authorList>
    </citation>
    <scope>NUCLEOTIDE SEQUENCE [LARGE SCALE GENOMIC DNA]</scope>
    <source>
        <strain evidence="1 2">Dej080120_10</strain>
    </source>
</reference>